<organism evidence="1 2">
    <name type="scientific">Flavobacterium covae</name>
    <dbReference type="NCBI Taxonomy" id="2906076"/>
    <lineage>
        <taxon>Bacteria</taxon>
        <taxon>Pseudomonadati</taxon>
        <taxon>Bacteroidota</taxon>
        <taxon>Flavobacteriia</taxon>
        <taxon>Flavobacteriales</taxon>
        <taxon>Flavobacteriaceae</taxon>
        <taxon>Flavobacterium</taxon>
    </lineage>
</organism>
<proteinExistence type="predicted"/>
<accession>A0ABW8PK86</accession>
<dbReference type="Proteomes" id="UP001621713">
    <property type="component" value="Unassembled WGS sequence"/>
</dbReference>
<protein>
    <submittedName>
        <fullName evidence="1">Uncharacterized protein</fullName>
    </submittedName>
</protein>
<comment type="caution">
    <text evidence="1">The sequence shown here is derived from an EMBL/GenBank/DDBJ whole genome shotgun (WGS) entry which is preliminary data.</text>
</comment>
<evidence type="ECO:0000313" key="2">
    <source>
        <dbReference type="Proteomes" id="UP001621713"/>
    </source>
</evidence>
<reference evidence="1 2" key="1">
    <citation type="submission" date="2024-02" db="EMBL/GenBank/DDBJ databases">
        <title>Comparative Genomic Analysis of Flavobacterium Species Causing Columnaris Disease of Freshwater Fish in Thailand: Insights into Virulence and Resistance Mechanisms.</title>
        <authorList>
            <person name="Nguyen D."/>
            <person name="Chokmangmeepisarn P."/>
            <person name="Khianchaikhan K."/>
            <person name="Morishita M."/>
            <person name="Bunnoy A."/>
            <person name="Rodkhum C."/>
        </authorList>
    </citation>
    <scope>NUCLEOTIDE SEQUENCE [LARGE SCALE GENOMIC DNA]</scope>
    <source>
        <strain evidence="1 2">PCBSB2203</strain>
    </source>
</reference>
<gene>
    <name evidence="1" type="ORF">V3467_13465</name>
</gene>
<dbReference type="RefSeq" id="WP_088467113.1">
    <property type="nucleotide sequence ID" value="NZ_JAZHOJ010000052.1"/>
</dbReference>
<evidence type="ECO:0000313" key="1">
    <source>
        <dbReference type="EMBL" id="MFK7004843.1"/>
    </source>
</evidence>
<name>A0ABW8PK86_9FLAO</name>
<dbReference type="EMBL" id="JAZHOJ010000052">
    <property type="protein sequence ID" value="MFK7004843.1"/>
    <property type="molecule type" value="Genomic_DNA"/>
</dbReference>
<keyword evidence="2" id="KW-1185">Reference proteome</keyword>
<sequence>MKLYISRKIRGHWHFDNSKGIYDYENAPYTEILDVLKIILEELVKSKMLIPKRINGIESDLEYSTVDELVDKIFKNNLLENTFEFDITGDTIIYTNTGEELHSGIFELNSFRTFQQCFSILTKSDIWLPMAFDEDSNAFVWNIERYNLNYQRLPNVLNKINELLHWEPFPTKIVYNEMGALQVKSDIFLSEEIITREFNSNPNTNFNLINYISKLSKSQI</sequence>